<keyword evidence="5" id="KW-1185">Reference proteome</keyword>
<dbReference type="InterPro" id="IPR023828">
    <property type="entry name" value="Peptidase_S8_Ser-AS"/>
</dbReference>
<dbReference type="GO" id="GO:0004252">
    <property type="term" value="F:serine-type endopeptidase activity"/>
    <property type="evidence" value="ECO:0007669"/>
    <property type="project" value="InterPro"/>
</dbReference>
<evidence type="ECO:0000256" key="3">
    <source>
        <dbReference type="ARBA" id="ARBA00022825"/>
    </source>
</evidence>
<reference evidence="4" key="1">
    <citation type="submission" date="2023-03" db="EMBL/GenBank/DDBJ databases">
        <title>Massive genome expansion in bonnet fungi (Mycena s.s.) driven by repeated elements and novel gene families across ecological guilds.</title>
        <authorList>
            <consortium name="Lawrence Berkeley National Laboratory"/>
            <person name="Harder C.B."/>
            <person name="Miyauchi S."/>
            <person name="Viragh M."/>
            <person name="Kuo A."/>
            <person name="Thoen E."/>
            <person name="Andreopoulos B."/>
            <person name="Lu D."/>
            <person name="Skrede I."/>
            <person name="Drula E."/>
            <person name="Henrissat B."/>
            <person name="Morin E."/>
            <person name="Kohler A."/>
            <person name="Barry K."/>
            <person name="LaButti K."/>
            <person name="Morin E."/>
            <person name="Salamov A."/>
            <person name="Lipzen A."/>
            <person name="Mereny Z."/>
            <person name="Hegedus B."/>
            <person name="Baldrian P."/>
            <person name="Stursova M."/>
            <person name="Weitz H."/>
            <person name="Taylor A."/>
            <person name="Grigoriev I.V."/>
            <person name="Nagy L.G."/>
            <person name="Martin F."/>
            <person name="Kauserud H."/>
        </authorList>
    </citation>
    <scope>NUCLEOTIDE SEQUENCE</scope>
    <source>
        <strain evidence="4">CBHHK200</strain>
    </source>
</reference>
<organism evidence="4 5">
    <name type="scientific">Mycena alexandri</name>
    <dbReference type="NCBI Taxonomy" id="1745969"/>
    <lineage>
        <taxon>Eukaryota</taxon>
        <taxon>Fungi</taxon>
        <taxon>Dikarya</taxon>
        <taxon>Basidiomycota</taxon>
        <taxon>Agaricomycotina</taxon>
        <taxon>Agaricomycetes</taxon>
        <taxon>Agaricomycetidae</taxon>
        <taxon>Agaricales</taxon>
        <taxon>Marasmiineae</taxon>
        <taxon>Mycenaceae</taxon>
        <taxon>Mycena</taxon>
    </lineage>
</organism>
<dbReference type="EMBL" id="JARJCM010000007">
    <property type="protein sequence ID" value="KAJ7044218.1"/>
    <property type="molecule type" value="Genomic_DNA"/>
</dbReference>
<keyword evidence="1" id="KW-0645">Protease</keyword>
<evidence type="ECO:0000256" key="1">
    <source>
        <dbReference type="ARBA" id="ARBA00022670"/>
    </source>
</evidence>
<dbReference type="Gene3D" id="3.40.50.200">
    <property type="entry name" value="Peptidase S8/S53 domain"/>
    <property type="match status" value="1"/>
</dbReference>
<evidence type="ECO:0000313" key="4">
    <source>
        <dbReference type="EMBL" id="KAJ7044218.1"/>
    </source>
</evidence>
<dbReference type="PROSITE" id="PS00138">
    <property type="entry name" value="SUBTILASE_SER"/>
    <property type="match status" value="1"/>
</dbReference>
<dbReference type="PANTHER" id="PTHR14218">
    <property type="entry name" value="PROTEASE S8 TRIPEPTIDYL PEPTIDASE I CLN2"/>
    <property type="match status" value="1"/>
</dbReference>
<evidence type="ECO:0000256" key="2">
    <source>
        <dbReference type="ARBA" id="ARBA00022801"/>
    </source>
</evidence>
<protein>
    <submittedName>
        <fullName evidence="4">Peptidase S8/S53 domain-containing protein</fullName>
    </submittedName>
</protein>
<dbReference type="PANTHER" id="PTHR14218:SF15">
    <property type="entry name" value="TRIPEPTIDYL-PEPTIDASE 1"/>
    <property type="match status" value="1"/>
</dbReference>
<dbReference type="AlphaFoldDB" id="A0AAD6TDY5"/>
<dbReference type="GO" id="GO:0008240">
    <property type="term" value="F:tripeptidyl-peptidase activity"/>
    <property type="evidence" value="ECO:0007669"/>
    <property type="project" value="TreeGrafter"/>
</dbReference>
<gene>
    <name evidence="4" type="ORF">C8F04DRAFT_1174662</name>
</gene>
<dbReference type="Proteomes" id="UP001218188">
    <property type="component" value="Unassembled WGS sequence"/>
</dbReference>
<dbReference type="InterPro" id="IPR050819">
    <property type="entry name" value="Tripeptidyl-peptidase_I"/>
</dbReference>
<dbReference type="SUPFAM" id="SSF52743">
    <property type="entry name" value="Subtilisin-like"/>
    <property type="match status" value="1"/>
</dbReference>
<accession>A0AAD6TDY5</accession>
<proteinExistence type="predicted"/>
<comment type="caution">
    <text evidence="4">The sequence shown here is derived from an EMBL/GenBank/DDBJ whole genome shotgun (WGS) entry which is preliminary data.</text>
</comment>
<dbReference type="InterPro" id="IPR036852">
    <property type="entry name" value="Peptidase_S8/S53_dom_sf"/>
</dbReference>
<evidence type="ECO:0000313" key="5">
    <source>
        <dbReference type="Proteomes" id="UP001218188"/>
    </source>
</evidence>
<keyword evidence="2" id="KW-0378">Hydrolase</keyword>
<keyword evidence="3" id="KW-0720">Serine protease</keyword>
<dbReference type="GO" id="GO:0006508">
    <property type="term" value="P:proteolysis"/>
    <property type="evidence" value="ECO:0007669"/>
    <property type="project" value="UniProtKB-KW"/>
</dbReference>
<name>A0AAD6TDY5_9AGAR</name>
<sequence length="188" mass="19246">MITATSCGVGRACLLMGQEDFRLTSADLGMLNRIGSRGISVIFASGDGGVRGNHDDDSVCNDRKPATPDYQAAAVATFINGIPSGFNGTFNTTGRGYPDVSLLGWNFNIIAEGELFAESGTSASAPSFAAIIALINDQLVAAGKHVLGHNSGFECPAFSVAFDATPGWDALSGVGTPIFPALLSAALA</sequence>